<keyword evidence="1" id="KW-0812">Transmembrane</keyword>
<keyword evidence="1" id="KW-0472">Membrane</keyword>
<evidence type="ECO:0000256" key="1">
    <source>
        <dbReference type="SAM" id="Phobius"/>
    </source>
</evidence>
<comment type="caution">
    <text evidence="2">The sequence shown here is derived from an EMBL/GenBank/DDBJ whole genome shotgun (WGS) entry which is preliminary data.</text>
</comment>
<feature type="transmembrane region" description="Helical" evidence="1">
    <location>
        <begin position="16"/>
        <end position="35"/>
    </location>
</feature>
<accession>A0A133NYE8</accession>
<evidence type="ECO:0000313" key="3">
    <source>
        <dbReference type="Proteomes" id="UP000070687"/>
    </source>
</evidence>
<evidence type="ECO:0000313" key="2">
    <source>
        <dbReference type="EMBL" id="KXA21308.1"/>
    </source>
</evidence>
<name>A0A133NYE8_GARVA</name>
<dbReference type="EMBL" id="LRQB01000033">
    <property type="protein sequence ID" value="KXA21308.1"/>
    <property type="molecule type" value="Genomic_DNA"/>
</dbReference>
<protein>
    <submittedName>
        <fullName evidence="2">Uncharacterized protein</fullName>
    </submittedName>
</protein>
<keyword evidence="1" id="KW-1133">Transmembrane helix</keyword>
<gene>
    <name evidence="2" type="ORF">HMPREF3208_00612</name>
</gene>
<dbReference type="AlphaFoldDB" id="A0A133NYE8"/>
<organism evidence="2 3">
    <name type="scientific">Gardnerella vaginalis</name>
    <dbReference type="NCBI Taxonomy" id="2702"/>
    <lineage>
        <taxon>Bacteria</taxon>
        <taxon>Bacillati</taxon>
        <taxon>Actinomycetota</taxon>
        <taxon>Actinomycetes</taxon>
        <taxon>Bifidobacteriales</taxon>
        <taxon>Bifidobacteriaceae</taxon>
        <taxon>Gardnerella</taxon>
    </lineage>
</organism>
<reference evidence="2 3" key="1">
    <citation type="submission" date="2016-01" db="EMBL/GenBank/DDBJ databases">
        <authorList>
            <person name="Oliw E.H."/>
        </authorList>
    </citation>
    <scope>NUCLEOTIDE SEQUENCE [LARGE SCALE GENOMIC DNA]</scope>
    <source>
        <strain evidence="2 3">PSS_7772B</strain>
    </source>
</reference>
<proteinExistence type="predicted"/>
<dbReference type="PATRIC" id="fig|2702.100.peg.590"/>
<sequence>MQFINYRVSCQNDKNTIVYSYDALIIVFISYFDFFKLCYAMKVCWYAICG</sequence>
<dbReference type="Proteomes" id="UP000070687">
    <property type="component" value="Unassembled WGS sequence"/>
</dbReference>